<feature type="chain" id="PRO_5010741375" evidence="2">
    <location>
        <begin position="19"/>
        <end position="208"/>
    </location>
</feature>
<accession>A0A1V2ERX7</accession>
<evidence type="ECO:0000256" key="1">
    <source>
        <dbReference type="SAM" id="MobiDB-lite"/>
    </source>
</evidence>
<organism evidence="3 4">
    <name type="scientific">Sphingomonas jeddahensis</name>
    <dbReference type="NCBI Taxonomy" id="1915074"/>
    <lineage>
        <taxon>Bacteria</taxon>
        <taxon>Pseudomonadati</taxon>
        <taxon>Pseudomonadota</taxon>
        <taxon>Alphaproteobacteria</taxon>
        <taxon>Sphingomonadales</taxon>
        <taxon>Sphingomonadaceae</taxon>
        <taxon>Sphingomonas</taxon>
    </lineage>
</organism>
<keyword evidence="2" id="KW-0732">Signal</keyword>
<name>A0A1V2ERX7_9SPHN</name>
<evidence type="ECO:0000256" key="2">
    <source>
        <dbReference type="SAM" id="SignalP"/>
    </source>
</evidence>
<feature type="signal peptide" evidence="2">
    <location>
        <begin position="1"/>
        <end position="18"/>
    </location>
</feature>
<evidence type="ECO:0000313" key="3">
    <source>
        <dbReference type="EMBL" id="ONF95426.1"/>
    </source>
</evidence>
<proteinExistence type="predicted"/>
<keyword evidence="4" id="KW-1185">Reference proteome</keyword>
<reference evidence="3 4" key="1">
    <citation type="submission" date="2016-11" db="EMBL/GenBank/DDBJ databases">
        <title>Genome sequence of Sphingomonas jeddahensis G39.</title>
        <authorList>
            <person name="Poehlein A."/>
            <person name="Wuebbeler J.H."/>
            <person name="Steinbuechel A."/>
            <person name="Daniel R."/>
        </authorList>
    </citation>
    <scope>NUCLEOTIDE SEQUENCE [LARGE SCALE GENOMIC DNA]</scope>
    <source>
        <strain evidence="3 4">G39</strain>
    </source>
</reference>
<dbReference type="OrthoDB" id="8224439at2"/>
<feature type="compositionally biased region" description="Low complexity" evidence="1">
    <location>
        <begin position="37"/>
        <end position="58"/>
    </location>
</feature>
<comment type="caution">
    <text evidence="3">The sequence shown here is derived from an EMBL/GenBank/DDBJ whole genome shotgun (WGS) entry which is preliminary data.</text>
</comment>
<dbReference type="EMBL" id="MPSB01000011">
    <property type="protein sequence ID" value="ONF95426.1"/>
    <property type="molecule type" value="Genomic_DNA"/>
</dbReference>
<dbReference type="STRING" id="1915074.SPHI_23230"/>
<feature type="region of interest" description="Disordered" evidence="1">
    <location>
        <begin position="19"/>
        <end position="62"/>
    </location>
</feature>
<gene>
    <name evidence="3" type="ORF">SPHI_23230</name>
</gene>
<dbReference type="AlphaFoldDB" id="A0A1V2ERX7"/>
<sequence>MRTLVSTLALGLALAACSSEPEQPDDTLPANITQDVPPVAETPAPASSTSPTTQPSPSLVATPVSGKTLALEGLGDLRIGEAVPRGSNWAERGGQIPGGCRTVSSPDFPGAYAIVTEGKVRRITVGQRSDVKLVEGIGVGSTESDVKKWFGGFREEPHKYEDKPAKYLTAPNAASGDPALRFEIGADRKVSLMHVGTMPVLGYVEGCA</sequence>
<dbReference type="PROSITE" id="PS51257">
    <property type="entry name" value="PROKAR_LIPOPROTEIN"/>
    <property type="match status" value="1"/>
</dbReference>
<protein>
    <submittedName>
        <fullName evidence="3">Uncharacterized protein</fullName>
    </submittedName>
</protein>
<evidence type="ECO:0000313" key="4">
    <source>
        <dbReference type="Proteomes" id="UP000188729"/>
    </source>
</evidence>
<dbReference type="Proteomes" id="UP000188729">
    <property type="component" value="Unassembled WGS sequence"/>
</dbReference>
<dbReference type="RefSeq" id="WP_076745105.1">
    <property type="nucleotide sequence ID" value="NZ_MPSB01000011.1"/>
</dbReference>